<gene>
    <name evidence="1" type="ORF">MECH1_V1_2085</name>
</gene>
<dbReference type="EMBL" id="OZ026884">
    <property type="protein sequence ID" value="CAL1240861.1"/>
    <property type="molecule type" value="Genomic_DNA"/>
</dbReference>
<keyword evidence="2" id="KW-1185">Reference proteome</keyword>
<accession>A0ABP1C9E1</accession>
<dbReference type="InterPro" id="IPR014991">
    <property type="entry name" value="DUF1840"/>
</dbReference>
<proteinExistence type="predicted"/>
<dbReference type="Proteomes" id="UP001497493">
    <property type="component" value="Chromosome"/>
</dbReference>
<reference evidence="1 2" key="1">
    <citation type="submission" date="2024-04" db="EMBL/GenBank/DDBJ databases">
        <authorList>
            <person name="Cremers G."/>
        </authorList>
    </citation>
    <scope>NUCLEOTIDE SEQUENCE [LARGE SCALE GENOMIC DNA]</scope>
    <source>
        <strain evidence="1">MeCH1-AG</strain>
    </source>
</reference>
<sequence length="109" mass="11963">MPSVLVTFESKVGRVTLFGDVAVQLIRMMGRSGTVPSALLAADIPEALAQLRRALEAADTEAPQDEEDDEDARVTLRTRAFPLLRLLEDSAKHRCDVLWDQAGSGPLRF</sequence>
<evidence type="ECO:0000313" key="1">
    <source>
        <dbReference type="EMBL" id="CAL1240861.1"/>
    </source>
</evidence>
<protein>
    <recommendedName>
        <fullName evidence="3">DUF1840 domain-containing protein</fullName>
    </recommendedName>
</protein>
<organism evidence="1 2">
    <name type="scientific">Candidatus Methylocalor cossyra</name>
    <dbReference type="NCBI Taxonomy" id="3108543"/>
    <lineage>
        <taxon>Bacteria</taxon>
        <taxon>Pseudomonadati</taxon>
        <taxon>Pseudomonadota</taxon>
        <taxon>Gammaproteobacteria</taxon>
        <taxon>Methylococcales</taxon>
        <taxon>Methylococcaceae</taxon>
        <taxon>Candidatus Methylocalor</taxon>
    </lineage>
</organism>
<dbReference type="Pfam" id="PF08895">
    <property type="entry name" value="DUF1840"/>
    <property type="match status" value="1"/>
</dbReference>
<name>A0ABP1C9E1_9GAMM</name>
<evidence type="ECO:0008006" key="3">
    <source>
        <dbReference type="Google" id="ProtNLM"/>
    </source>
</evidence>
<evidence type="ECO:0000313" key="2">
    <source>
        <dbReference type="Proteomes" id="UP001497493"/>
    </source>
</evidence>